<dbReference type="PANTHER" id="PTHR30432:SF1">
    <property type="entry name" value="DNA-BINDING TRANSCRIPTIONAL DUAL REGULATOR MODE"/>
    <property type="match status" value="1"/>
</dbReference>
<dbReference type="SUPFAM" id="SSF46785">
    <property type="entry name" value="Winged helix' DNA-binding domain"/>
    <property type="match status" value="1"/>
</dbReference>
<dbReference type="Pfam" id="PF00126">
    <property type="entry name" value="HTH_1"/>
    <property type="match status" value="1"/>
</dbReference>
<dbReference type="EMBL" id="CP001857">
    <property type="protein sequence ID" value="ADB57735.1"/>
    <property type="molecule type" value="Genomic_DNA"/>
</dbReference>
<dbReference type="AlphaFoldDB" id="D2RHG0"/>
<dbReference type="InterPro" id="IPR051815">
    <property type="entry name" value="Molybdate_resp_trans_reg"/>
</dbReference>
<dbReference type="STRING" id="572546.Arcpr_0671"/>
<proteinExistence type="predicted"/>
<dbReference type="RefSeq" id="WP_012940071.1">
    <property type="nucleotide sequence ID" value="NC_013741.1"/>
</dbReference>
<dbReference type="Gene3D" id="1.10.10.10">
    <property type="entry name" value="Winged helix-like DNA-binding domain superfamily/Winged helix DNA-binding domain"/>
    <property type="match status" value="1"/>
</dbReference>
<keyword evidence="3" id="KW-1185">Reference proteome</keyword>
<dbReference type="InterPro" id="IPR036388">
    <property type="entry name" value="WH-like_DNA-bd_sf"/>
</dbReference>
<sequence length="131" mass="14547">MKTVIRFKVWIEKDSKPLIGRGGYMILKAINQYGSISKASEVLGMSYKFIWSYIKRLEENLGESVVETRRGGRGKGGTRLTPAGRDLLETYEMVESVVKEALLEIGDPIIVSNEPAVKVNEVVKSLLVGCI</sequence>
<dbReference type="Proteomes" id="UP000001901">
    <property type="component" value="Chromosome"/>
</dbReference>
<protein>
    <submittedName>
        <fullName evidence="2">Transcriptional regulator, ModE family</fullName>
    </submittedName>
</protein>
<dbReference type="KEGG" id="apo:Arcpr_0671"/>
<gene>
    <name evidence="2" type="ordered locus">Arcpr_0671</name>
</gene>
<organism evidence="2 3">
    <name type="scientific">Archaeoglobus profundus (strain DSM 5631 / JCM 9629 / NBRC 100127 / Av18)</name>
    <dbReference type="NCBI Taxonomy" id="572546"/>
    <lineage>
        <taxon>Archaea</taxon>
        <taxon>Methanobacteriati</taxon>
        <taxon>Methanobacteriota</taxon>
        <taxon>Archaeoglobi</taxon>
        <taxon>Archaeoglobales</taxon>
        <taxon>Archaeoglobaceae</taxon>
        <taxon>Archaeoglobus</taxon>
    </lineage>
</organism>
<name>D2RHG0_ARCPA</name>
<dbReference type="PaxDb" id="572546-Arcpr_0671"/>
<feature type="domain" description="HTH lysR-type" evidence="1">
    <location>
        <begin position="26"/>
        <end position="85"/>
    </location>
</feature>
<evidence type="ECO:0000259" key="1">
    <source>
        <dbReference type="Pfam" id="PF00126"/>
    </source>
</evidence>
<dbReference type="eggNOG" id="arCOG00223">
    <property type="taxonomic scope" value="Archaea"/>
</dbReference>
<reference evidence="2 3" key="1">
    <citation type="journal article" date="2010" name="Stand. Genomic Sci.">
        <title>Complete genome sequence of Archaeoglobus profundus type strain (AV18).</title>
        <authorList>
            <person name="von Jan M."/>
            <person name="Lapidus A."/>
            <person name="Del Rio T.G."/>
            <person name="Copeland A."/>
            <person name="Tice H."/>
            <person name="Cheng J.F."/>
            <person name="Lucas S."/>
            <person name="Chen F."/>
            <person name="Nolan M."/>
            <person name="Goodwin L."/>
            <person name="Han C."/>
            <person name="Pitluck S."/>
            <person name="Liolios K."/>
            <person name="Ivanova N."/>
            <person name="Mavromatis K."/>
            <person name="Ovchinnikova G."/>
            <person name="Chertkov O."/>
            <person name="Pati A."/>
            <person name="Chen A."/>
            <person name="Palaniappan K."/>
            <person name="Land M."/>
            <person name="Hauser L."/>
            <person name="Chang Y.J."/>
            <person name="Jeffries C.D."/>
            <person name="Saunders E."/>
            <person name="Brettin T."/>
            <person name="Detter J.C."/>
            <person name="Chain P."/>
            <person name="Eichinger K."/>
            <person name="Huber H."/>
            <person name="Spring S."/>
            <person name="Rohde M."/>
            <person name="Goker M."/>
            <person name="Wirth R."/>
            <person name="Woyke T."/>
            <person name="Bristow J."/>
            <person name="Eisen J.A."/>
            <person name="Markowitz V."/>
            <person name="Hugenholtz P."/>
            <person name="Kyrpides N.C."/>
            <person name="Klenk H.P."/>
        </authorList>
    </citation>
    <scope>NUCLEOTIDE SEQUENCE [LARGE SCALE GENOMIC DNA]</scope>
    <source>
        <strain evidence="3">DSM 5631 / JCM 9629 / NBRC 100127 / Av18</strain>
    </source>
</reference>
<dbReference type="InterPro" id="IPR036390">
    <property type="entry name" value="WH_DNA-bd_sf"/>
</dbReference>
<dbReference type="GeneID" id="8739331"/>
<evidence type="ECO:0000313" key="3">
    <source>
        <dbReference type="Proteomes" id="UP000001901"/>
    </source>
</evidence>
<dbReference type="GO" id="GO:0003700">
    <property type="term" value="F:DNA-binding transcription factor activity"/>
    <property type="evidence" value="ECO:0007669"/>
    <property type="project" value="InterPro"/>
</dbReference>
<dbReference type="PANTHER" id="PTHR30432">
    <property type="entry name" value="TRANSCRIPTIONAL REGULATOR MODE"/>
    <property type="match status" value="1"/>
</dbReference>
<dbReference type="InterPro" id="IPR000847">
    <property type="entry name" value="LysR_HTH_N"/>
</dbReference>
<evidence type="ECO:0000313" key="2">
    <source>
        <dbReference type="EMBL" id="ADB57735.1"/>
    </source>
</evidence>
<accession>D2RHG0</accession>
<dbReference type="HOGENOM" id="CLU_125440_1_1_2"/>